<evidence type="ECO:0000256" key="1">
    <source>
        <dbReference type="SAM" id="SignalP"/>
    </source>
</evidence>
<accession>A0ABY6LAA6</accession>
<sequence>MALNVVQTMVCILFISPGSGSDGNSTTISRIYQHLHTHAACRTVSHKISIQEFLKEASWSDVIIALHAWHSSDLLLTSHRRPYILIFGGTDLNHYSNSKPHLDQMTQVVKNSKYLVAFSATMSSIAQQLWPDIPDSRIIIIPQAIITKPNPICIFQNNLDTSKVVLLLAGIRKVKDPLFLVEAFSKWHHNNPEYKFVIMGPCKDQEFCKKVEKKRFKTYRVLSAMVQYLLKMLMDSFKKVS</sequence>
<reference evidence="2 3" key="1">
    <citation type="submission" date="2022-01" db="EMBL/GenBank/DDBJ databases">
        <title>A chromosomal length assembly of Cordylochernes scorpioides.</title>
        <authorList>
            <person name="Zeh D."/>
            <person name="Zeh J."/>
        </authorList>
    </citation>
    <scope>NUCLEOTIDE SEQUENCE [LARGE SCALE GENOMIC DNA]</scope>
    <source>
        <strain evidence="2">IN4F17</strain>
        <tissue evidence="2">Whole Body</tissue>
    </source>
</reference>
<protein>
    <submittedName>
        <fullName evidence="2">GLT1D1</fullName>
    </submittedName>
</protein>
<dbReference type="PANTHER" id="PTHR46660">
    <property type="match status" value="1"/>
</dbReference>
<proteinExistence type="predicted"/>
<evidence type="ECO:0000313" key="3">
    <source>
        <dbReference type="Proteomes" id="UP001235939"/>
    </source>
</evidence>
<dbReference type="EMBL" id="CP092878">
    <property type="protein sequence ID" value="UYV78071.1"/>
    <property type="molecule type" value="Genomic_DNA"/>
</dbReference>
<dbReference type="InterPro" id="IPR052622">
    <property type="entry name" value="Glycosyltransferase_G1"/>
</dbReference>
<dbReference type="Gene3D" id="3.40.50.2000">
    <property type="entry name" value="Glycogen Phosphorylase B"/>
    <property type="match status" value="2"/>
</dbReference>
<evidence type="ECO:0000313" key="2">
    <source>
        <dbReference type="EMBL" id="UYV78071.1"/>
    </source>
</evidence>
<feature type="signal peptide" evidence="1">
    <location>
        <begin position="1"/>
        <end position="20"/>
    </location>
</feature>
<dbReference type="PANTHER" id="PTHR46660:SF2">
    <property type="entry name" value="GLYCOSYLTRANSFERASE 1 DOMAIN-CONTAINING PROTEIN 1"/>
    <property type="match status" value="1"/>
</dbReference>
<keyword evidence="1" id="KW-0732">Signal</keyword>
<organism evidence="2 3">
    <name type="scientific">Cordylochernes scorpioides</name>
    <dbReference type="NCBI Taxonomy" id="51811"/>
    <lineage>
        <taxon>Eukaryota</taxon>
        <taxon>Metazoa</taxon>
        <taxon>Ecdysozoa</taxon>
        <taxon>Arthropoda</taxon>
        <taxon>Chelicerata</taxon>
        <taxon>Arachnida</taxon>
        <taxon>Pseudoscorpiones</taxon>
        <taxon>Cheliferoidea</taxon>
        <taxon>Chernetidae</taxon>
        <taxon>Cordylochernes</taxon>
    </lineage>
</organism>
<name>A0ABY6LAA6_9ARAC</name>
<gene>
    <name evidence="2" type="ORF">LAZ67_16000010</name>
</gene>
<dbReference type="SUPFAM" id="SSF53756">
    <property type="entry name" value="UDP-Glycosyltransferase/glycogen phosphorylase"/>
    <property type="match status" value="1"/>
</dbReference>
<dbReference type="Proteomes" id="UP001235939">
    <property type="component" value="Chromosome 16"/>
</dbReference>
<keyword evidence="3" id="KW-1185">Reference proteome</keyword>
<feature type="chain" id="PRO_5045936616" evidence="1">
    <location>
        <begin position="21"/>
        <end position="241"/>
    </location>
</feature>